<proteinExistence type="predicted"/>
<dbReference type="PANTHER" id="PTHR11587:SF2">
    <property type="entry name" value="ARGININOSUCCINATE SYNTHASE"/>
    <property type="match status" value="1"/>
</dbReference>
<keyword evidence="7" id="KW-0067">ATP-binding</keyword>
<dbReference type="STRING" id="1246995.AFR_30210"/>
<dbReference type="PATRIC" id="fig|1246995.3.peg.6117"/>
<reference evidence="10 11" key="1">
    <citation type="journal article" date="2014" name="J. Biotechnol.">
        <title>Complete genome sequence of the actinobacterium Actinoplanes friuliensis HAG 010964, producer of the lipopeptide antibiotic friulimycin.</title>
        <authorList>
            <person name="Ruckert C."/>
            <person name="Szczepanowski R."/>
            <person name="Albersmeier A."/>
            <person name="Goesmann A."/>
            <person name="Fischer N."/>
            <person name="Steinkamper A."/>
            <person name="Puhler A."/>
            <person name="Biener R."/>
            <person name="Schwartz D."/>
            <person name="Kalinowski J."/>
        </authorList>
    </citation>
    <scope>NUCLEOTIDE SEQUENCE [LARGE SCALE GENOMIC DNA]</scope>
    <source>
        <strain evidence="10 11">DSM 7358</strain>
    </source>
</reference>
<dbReference type="KEGG" id="afs:AFR_30210"/>
<dbReference type="PROSITE" id="PS00564">
    <property type="entry name" value="ARGININOSUCCIN_SYN_1"/>
    <property type="match status" value="1"/>
</dbReference>
<organism evidence="10 11">
    <name type="scientific">Actinoplanes friuliensis DSM 7358</name>
    <dbReference type="NCBI Taxonomy" id="1246995"/>
    <lineage>
        <taxon>Bacteria</taxon>
        <taxon>Bacillati</taxon>
        <taxon>Actinomycetota</taxon>
        <taxon>Actinomycetes</taxon>
        <taxon>Micromonosporales</taxon>
        <taxon>Micromonosporaceae</taxon>
        <taxon>Actinoplanes</taxon>
    </lineage>
</organism>
<feature type="domain" description="Arginosuccinate synthase-like N-terminal" evidence="8">
    <location>
        <begin position="5"/>
        <end position="165"/>
    </location>
</feature>
<dbReference type="Gene3D" id="3.40.50.620">
    <property type="entry name" value="HUPs"/>
    <property type="match status" value="1"/>
</dbReference>
<dbReference type="GO" id="GO:0005524">
    <property type="term" value="F:ATP binding"/>
    <property type="evidence" value="ECO:0007669"/>
    <property type="project" value="UniProtKB-KW"/>
</dbReference>
<evidence type="ECO:0000256" key="5">
    <source>
        <dbReference type="ARBA" id="ARBA00022605"/>
    </source>
</evidence>
<evidence type="ECO:0000256" key="1">
    <source>
        <dbReference type="ARBA" id="ARBA00004967"/>
    </source>
</evidence>
<name>U5W5L8_9ACTN</name>
<dbReference type="SUPFAM" id="SSF69864">
    <property type="entry name" value="Argininosuccinate synthetase, C-terminal domain"/>
    <property type="match status" value="1"/>
</dbReference>
<dbReference type="GO" id="GO:0006526">
    <property type="term" value="P:L-arginine biosynthetic process"/>
    <property type="evidence" value="ECO:0007669"/>
    <property type="project" value="UniProtKB-UniPathway"/>
</dbReference>
<dbReference type="NCBIfam" id="TIGR00032">
    <property type="entry name" value="argG"/>
    <property type="match status" value="1"/>
</dbReference>
<dbReference type="GO" id="GO:0000050">
    <property type="term" value="P:urea cycle"/>
    <property type="evidence" value="ECO:0007669"/>
    <property type="project" value="TreeGrafter"/>
</dbReference>
<dbReference type="eggNOG" id="COG0137">
    <property type="taxonomic scope" value="Bacteria"/>
</dbReference>
<evidence type="ECO:0000313" key="10">
    <source>
        <dbReference type="EMBL" id="AGZ44302.1"/>
    </source>
</evidence>
<protein>
    <recommendedName>
        <fullName evidence="2">argininosuccinate synthase</fullName>
        <ecNumber evidence="2">6.3.4.5</ecNumber>
    </recommendedName>
</protein>
<keyword evidence="5" id="KW-0028">Amino-acid biosynthesis</keyword>
<dbReference type="RefSeq" id="WP_023560639.1">
    <property type="nucleotide sequence ID" value="NC_022657.1"/>
</dbReference>
<dbReference type="Gene3D" id="3.90.1260.10">
    <property type="entry name" value="Argininosuccinate synthetase, chain A, domain 2"/>
    <property type="match status" value="1"/>
</dbReference>
<dbReference type="SUPFAM" id="SSF52402">
    <property type="entry name" value="Adenine nucleotide alpha hydrolases-like"/>
    <property type="match status" value="1"/>
</dbReference>
<accession>U5W5L8</accession>
<dbReference type="InterPro" id="IPR048267">
    <property type="entry name" value="Arginosuc_syn_N"/>
</dbReference>
<dbReference type="GO" id="GO:0004055">
    <property type="term" value="F:argininosuccinate synthase activity"/>
    <property type="evidence" value="ECO:0007669"/>
    <property type="project" value="UniProtKB-EC"/>
</dbReference>
<comment type="pathway">
    <text evidence="1">Amino-acid biosynthesis; L-arginine biosynthesis; L-arginine from L-ornithine and carbamoyl phosphate: step 2/3.</text>
</comment>
<evidence type="ECO:0000256" key="7">
    <source>
        <dbReference type="ARBA" id="ARBA00022840"/>
    </source>
</evidence>
<sequence>MSKRKIVLAFSGGLDTSYALVSLREQGWEVLTANIDTGGLHSGEGDVVRARAEELGSAQHFVIDAREELYARVVTYAVKANYLRNGGYPSCVGAERLVQAEKVVQCALENGADAVAHGSTGAGADHVRYDSVIRALAPHLEIITPIRDERLTREFERDFLRQHGFETSDKVTTYSINEGLIGTSIGGKETYGSWDYLPEDAWESTKAIKDAPEDGVELILAFEKGEVTSATTLDGTPIDGTGPDAPNYAILRSLNVLAAEHGVGRGIHMGSTMVGNLARVGFEAPGMLTLIAAHRELERLTLSNRQQATKLQLGNTYGDLLHEAVYYDPILDDFRAFLDSSQTRVTGEVRVRLQKGNIVALGSRSPYSLLDAATRQGVVYGYGSSLWSGEEARAFAHMYAIPGAIARNAGLAEQPKP</sequence>
<dbReference type="InterPro" id="IPR001518">
    <property type="entry name" value="Arginosuc_synth"/>
</dbReference>
<dbReference type="Pfam" id="PF00764">
    <property type="entry name" value="Arginosuc_synth"/>
    <property type="match status" value="1"/>
</dbReference>
<dbReference type="UniPathway" id="UPA00068">
    <property type="reaction ID" value="UER00113"/>
</dbReference>
<dbReference type="HOGENOM" id="CLU_032784_0_0_11"/>
<dbReference type="InterPro" id="IPR024074">
    <property type="entry name" value="AS_cat/multimer_dom_body"/>
</dbReference>
<dbReference type="PANTHER" id="PTHR11587">
    <property type="entry name" value="ARGININOSUCCINATE SYNTHASE"/>
    <property type="match status" value="1"/>
</dbReference>
<dbReference type="EMBL" id="CP006272">
    <property type="protein sequence ID" value="AGZ44302.1"/>
    <property type="molecule type" value="Genomic_DNA"/>
</dbReference>
<dbReference type="InterPro" id="IPR048268">
    <property type="entry name" value="Arginosuc_syn_C"/>
</dbReference>
<evidence type="ECO:0000256" key="3">
    <source>
        <dbReference type="ARBA" id="ARBA00022571"/>
    </source>
</evidence>
<evidence type="ECO:0000256" key="2">
    <source>
        <dbReference type="ARBA" id="ARBA00012286"/>
    </source>
</evidence>
<dbReference type="AlphaFoldDB" id="U5W5L8"/>
<keyword evidence="4" id="KW-0436">Ligase</keyword>
<dbReference type="OrthoDB" id="9801641at2"/>
<dbReference type="Proteomes" id="UP000017746">
    <property type="component" value="Chromosome"/>
</dbReference>
<dbReference type="GO" id="GO:0000053">
    <property type="term" value="P:argininosuccinate metabolic process"/>
    <property type="evidence" value="ECO:0007669"/>
    <property type="project" value="TreeGrafter"/>
</dbReference>
<evidence type="ECO:0000256" key="6">
    <source>
        <dbReference type="ARBA" id="ARBA00022741"/>
    </source>
</evidence>
<keyword evidence="3" id="KW-0055">Arginine biosynthesis</keyword>
<dbReference type="GO" id="GO:0005737">
    <property type="term" value="C:cytoplasm"/>
    <property type="evidence" value="ECO:0007669"/>
    <property type="project" value="TreeGrafter"/>
</dbReference>
<feature type="domain" description="Arginosuccinate synthase C-terminal" evidence="9">
    <location>
        <begin position="174"/>
        <end position="373"/>
    </location>
</feature>
<evidence type="ECO:0000256" key="4">
    <source>
        <dbReference type="ARBA" id="ARBA00022598"/>
    </source>
</evidence>
<dbReference type="EC" id="6.3.4.5" evidence="2"/>
<keyword evidence="6" id="KW-0547">Nucleotide-binding</keyword>
<dbReference type="InterPro" id="IPR014729">
    <property type="entry name" value="Rossmann-like_a/b/a_fold"/>
</dbReference>
<evidence type="ECO:0000259" key="8">
    <source>
        <dbReference type="Pfam" id="PF00764"/>
    </source>
</evidence>
<dbReference type="Pfam" id="PF20979">
    <property type="entry name" value="Arginosuc_syn_C"/>
    <property type="match status" value="1"/>
</dbReference>
<gene>
    <name evidence="10" type="ORF">AFR_30210</name>
</gene>
<keyword evidence="11" id="KW-1185">Reference proteome</keyword>
<dbReference type="InterPro" id="IPR018223">
    <property type="entry name" value="Arginosuc_synth_CS"/>
</dbReference>
<evidence type="ECO:0000259" key="9">
    <source>
        <dbReference type="Pfam" id="PF20979"/>
    </source>
</evidence>
<evidence type="ECO:0000313" key="11">
    <source>
        <dbReference type="Proteomes" id="UP000017746"/>
    </source>
</evidence>